<evidence type="ECO:0000313" key="1">
    <source>
        <dbReference type="EMBL" id="QHN40242.1"/>
    </source>
</evidence>
<proteinExistence type="predicted"/>
<protein>
    <submittedName>
        <fullName evidence="1">Uncharacterized protein</fullName>
    </submittedName>
</protein>
<name>A0A857MET4_9ACTN</name>
<dbReference type="EMBL" id="CP045810">
    <property type="protein sequence ID" value="QHN40242.1"/>
    <property type="molecule type" value="Genomic_DNA"/>
</dbReference>
<dbReference type="RefSeq" id="WP_005187152.1">
    <property type="nucleotide sequence ID" value="NZ_CP045804.1"/>
</dbReference>
<organism evidence="1">
    <name type="scientific">Gordonia amarae</name>
    <dbReference type="NCBI Taxonomy" id="36821"/>
    <lineage>
        <taxon>Bacteria</taxon>
        <taxon>Bacillati</taxon>
        <taxon>Actinomycetota</taxon>
        <taxon>Actinomycetes</taxon>
        <taxon>Mycobacteriales</taxon>
        <taxon>Gordoniaceae</taxon>
        <taxon>Gordonia</taxon>
    </lineage>
</organism>
<sequence length="53" mass="5576">MYRVAGPARSDVCSLRAELGALAAQLGNDAPYGKWLDNTTDPSTFLSATDCGQ</sequence>
<dbReference type="AlphaFoldDB" id="A0A857MET4"/>
<gene>
    <name evidence="1" type="ORF">GII30_14780</name>
</gene>
<accession>A0A857MET4</accession>
<reference evidence="1" key="1">
    <citation type="journal article" date="2021" name="Nat. Microbiol.">
        <title>Cocultivation of an ultrasmall environmental parasitic bacterium with lytic ability against bacteria associated with wastewater foams.</title>
        <authorList>
            <person name="Batinovic S."/>
            <person name="Rose J.J.A."/>
            <person name="Ratcliffe J."/>
            <person name="Seviour R.J."/>
            <person name="Petrovski S."/>
        </authorList>
    </citation>
    <scope>NUCLEOTIDE SEQUENCE</scope>
    <source>
        <strain evidence="1">CON44</strain>
    </source>
</reference>